<dbReference type="InterPro" id="IPR022615">
    <property type="entry name" value="NqrA_C_domain"/>
</dbReference>
<evidence type="ECO:0000256" key="1">
    <source>
        <dbReference type="ARBA" id="ARBA00022448"/>
    </source>
</evidence>
<sequence>MSKDIRIKRGLSLRLEGEAEKELVEAPRSKTFGIKPPDFHSVVPKMVVKEGAKLLAGDEIFFSKYTDQIRFTSPVSGTLKEIKRGEKRKIMEVIIEADPEDSYKDFGKMDASSSDAEAVKNRILESGCGAFINQRPYDIVADPKDTPKAIFISAVSTAPLAPDWGFILKDKVAEIQEGIYALQKLTPGKVHLSVDSSSAKVLGDLKGVELHNVSGPHPAGNVGVQIHKIDPINQGERVWTVSPDDLAIIGNLFLTGRYEASRTVAVTGSEAENRKYYTTKIGANVSDLIGQAPDSVRIISGNVLTGQKLSNNQYVGFFNNEVTLIPEGDNYRMFGWLPFTYNNIHSNSRTSLSWLFPNKKYKPTTNLNGEERALVVTGEMEEVLPMDIYPMQLIKACLAGDIEKMENLGIYEVSPQDFALVEYVNTSKLEIQEIIRLGLDLMITEVG</sequence>
<feature type="domain" description="NqrA N-terminal barrel-sandwich hybrid" evidence="9">
    <location>
        <begin position="5"/>
        <end position="98"/>
    </location>
</feature>
<dbReference type="Proteomes" id="UP001597131">
    <property type="component" value="Unassembled WGS sequence"/>
</dbReference>
<keyword evidence="3 8" id="KW-0520">NAD</keyword>
<keyword evidence="2 8" id="KW-1278">Translocase</keyword>
<evidence type="ECO:0000256" key="3">
    <source>
        <dbReference type="ARBA" id="ARBA00023027"/>
    </source>
</evidence>
<proteinExistence type="inferred from homology"/>
<evidence type="ECO:0000259" key="11">
    <source>
        <dbReference type="Pfam" id="PF24836"/>
    </source>
</evidence>
<evidence type="ECO:0000313" key="13">
    <source>
        <dbReference type="Proteomes" id="UP001597131"/>
    </source>
</evidence>
<feature type="domain" description="Na(+)-translocating NADH-quinone reductase subunit A C-terminal" evidence="10">
    <location>
        <begin position="263"/>
        <end position="310"/>
    </location>
</feature>
<evidence type="ECO:0000256" key="4">
    <source>
        <dbReference type="ARBA" id="ARBA00023053"/>
    </source>
</evidence>
<reference evidence="13" key="1">
    <citation type="journal article" date="2019" name="Int. J. Syst. Evol. Microbiol.">
        <title>The Global Catalogue of Microorganisms (GCM) 10K type strain sequencing project: providing services to taxonomists for standard genome sequencing and annotation.</title>
        <authorList>
            <consortium name="The Broad Institute Genomics Platform"/>
            <consortium name="The Broad Institute Genome Sequencing Center for Infectious Disease"/>
            <person name="Wu L."/>
            <person name="Ma J."/>
        </authorList>
    </citation>
    <scope>NUCLEOTIDE SEQUENCE [LARGE SCALE GENOMIC DNA]</scope>
    <source>
        <strain evidence="13">CCUG 64793</strain>
    </source>
</reference>
<evidence type="ECO:0000256" key="5">
    <source>
        <dbReference type="ARBA" id="ARBA00023065"/>
    </source>
</evidence>
<dbReference type="HAMAP" id="MF_00425">
    <property type="entry name" value="NqrA"/>
    <property type="match status" value="1"/>
</dbReference>
<dbReference type="EC" id="7.2.1.1" evidence="8"/>
<evidence type="ECO:0000256" key="2">
    <source>
        <dbReference type="ARBA" id="ARBA00022967"/>
    </source>
</evidence>
<comment type="catalytic activity">
    <reaction evidence="8">
        <text>a ubiquinone + n Na(+)(in) + NADH + H(+) = a ubiquinol + n Na(+)(out) + NAD(+)</text>
        <dbReference type="Rhea" id="RHEA:47748"/>
        <dbReference type="Rhea" id="RHEA-COMP:9565"/>
        <dbReference type="Rhea" id="RHEA-COMP:9566"/>
        <dbReference type="ChEBI" id="CHEBI:15378"/>
        <dbReference type="ChEBI" id="CHEBI:16389"/>
        <dbReference type="ChEBI" id="CHEBI:17976"/>
        <dbReference type="ChEBI" id="CHEBI:29101"/>
        <dbReference type="ChEBI" id="CHEBI:57540"/>
        <dbReference type="ChEBI" id="CHEBI:57945"/>
        <dbReference type="EC" id="7.2.1.1"/>
    </reaction>
</comment>
<dbReference type="EMBL" id="JBHTLI010000001">
    <property type="protein sequence ID" value="MFD1095125.1"/>
    <property type="molecule type" value="Genomic_DNA"/>
</dbReference>
<evidence type="ECO:0000259" key="10">
    <source>
        <dbReference type="Pfam" id="PF11973"/>
    </source>
</evidence>
<evidence type="ECO:0000259" key="9">
    <source>
        <dbReference type="Pfam" id="PF05896"/>
    </source>
</evidence>
<keyword evidence="5 8" id="KW-0406">Ion transport</keyword>
<comment type="similarity">
    <text evidence="8">Belongs to the NqrA family.</text>
</comment>
<accession>A0ABW3NQ06</accession>
<protein>
    <recommendedName>
        <fullName evidence="8">Na(+)-translocating NADH-quinone reductase subunit A</fullName>
        <shortName evidence="8">Na(+)-NQR subunit A</shortName>
        <shortName evidence="8">Na(+)-translocating NQR subunit A</shortName>
        <ecNumber evidence="8">7.2.1.1</ecNumber>
    </recommendedName>
    <alternativeName>
        <fullName evidence="8">NQR complex subunit A</fullName>
    </alternativeName>
    <alternativeName>
        <fullName evidence="8">NQR-1 subunit A</fullName>
    </alternativeName>
</protein>
<feature type="domain" description="NqrA second alpha/beta" evidence="11">
    <location>
        <begin position="115"/>
        <end position="257"/>
    </location>
</feature>
<name>A0ABW3NQ06_9FLAO</name>
<dbReference type="NCBIfam" id="TIGR01936">
    <property type="entry name" value="nqrA"/>
    <property type="match status" value="1"/>
</dbReference>
<dbReference type="PANTHER" id="PTHR37839:SF1">
    <property type="entry name" value="NA(+)-TRANSLOCATING NADH-QUINONE REDUCTASE SUBUNIT A"/>
    <property type="match status" value="1"/>
</dbReference>
<dbReference type="InterPro" id="IPR056148">
    <property type="entry name" value="NQRA_2nd"/>
</dbReference>
<evidence type="ECO:0000256" key="7">
    <source>
        <dbReference type="ARBA" id="ARBA00023201"/>
    </source>
</evidence>
<evidence type="ECO:0000256" key="8">
    <source>
        <dbReference type="HAMAP-Rule" id="MF_00425"/>
    </source>
</evidence>
<evidence type="ECO:0000313" key="12">
    <source>
        <dbReference type="EMBL" id="MFD1095125.1"/>
    </source>
</evidence>
<dbReference type="PANTHER" id="PTHR37839">
    <property type="entry name" value="NA(+)-TRANSLOCATING NADH-QUINONE REDUCTASE SUBUNIT A"/>
    <property type="match status" value="1"/>
</dbReference>
<dbReference type="Pfam" id="PF05896">
    <property type="entry name" value="NQRA_N"/>
    <property type="match status" value="1"/>
</dbReference>
<keyword evidence="6 8" id="KW-0830">Ubiquinone</keyword>
<comment type="caution">
    <text evidence="12">The sequence shown here is derived from an EMBL/GenBank/DDBJ whole genome shotgun (WGS) entry which is preliminary data.</text>
</comment>
<gene>
    <name evidence="8" type="primary">nqrA</name>
    <name evidence="12" type="ORF">ACFQ3Q_05135</name>
</gene>
<dbReference type="InterPro" id="IPR056147">
    <property type="entry name" value="NQRA_N"/>
</dbReference>
<evidence type="ECO:0000256" key="6">
    <source>
        <dbReference type="ARBA" id="ARBA00023075"/>
    </source>
</evidence>
<keyword evidence="1 8" id="KW-0813">Transport</keyword>
<dbReference type="InterPro" id="IPR008703">
    <property type="entry name" value="NqrA"/>
</dbReference>
<dbReference type="NCBIfam" id="NF003761">
    <property type="entry name" value="PRK05352.1-4"/>
    <property type="match status" value="1"/>
</dbReference>
<comment type="function">
    <text evidence="8">NQR complex catalyzes the reduction of ubiquinone-1 to ubiquinol by two successive reactions, coupled with the transport of Na(+) ions from the cytoplasm to the periplasm. NqrA to NqrE are probably involved in the second step, the conversion of ubisemiquinone to ubiquinol.</text>
</comment>
<keyword evidence="7 8" id="KW-0739">Sodium transport</keyword>
<keyword evidence="13" id="KW-1185">Reference proteome</keyword>
<dbReference type="Pfam" id="PF24836">
    <property type="entry name" value="NQRA_2nd"/>
    <property type="match status" value="1"/>
</dbReference>
<keyword evidence="4 8" id="KW-0915">Sodium</keyword>
<organism evidence="12 13">
    <name type="scientific">Salegentibacter chungangensis</name>
    <dbReference type="NCBI Taxonomy" id="1335724"/>
    <lineage>
        <taxon>Bacteria</taxon>
        <taxon>Pseudomonadati</taxon>
        <taxon>Bacteroidota</taxon>
        <taxon>Flavobacteriia</taxon>
        <taxon>Flavobacteriales</taxon>
        <taxon>Flavobacteriaceae</taxon>
        <taxon>Salegentibacter</taxon>
    </lineage>
</organism>
<comment type="subunit">
    <text evidence="8">Composed of six subunits; NqrA, NqrB, NqrC, NqrD, NqrE and NqrF.</text>
</comment>
<dbReference type="Pfam" id="PF11973">
    <property type="entry name" value="NQRA_SLBB"/>
    <property type="match status" value="1"/>
</dbReference>
<dbReference type="RefSeq" id="WP_380743591.1">
    <property type="nucleotide sequence ID" value="NZ_JBHTLI010000001.1"/>
</dbReference>